<proteinExistence type="predicted"/>
<name>A0A0V8HLF4_9BACI</name>
<dbReference type="GO" id="GO:0032259">
    <property type="term" value="P:methylation"/>
    <property type="evidence" value="ECO:0007669"/>
    <property type="project" value="UniProtKB-KW"/>
</dbReference>
<keyword evidence="2" id="KW-0489">Methyltransferase</keyword>
<dbReference type="PANTHER" id="PTHR43861">
    <property type="entry name" value="TRANS-ACONITATE 2-METHYLTRANSFERASE-RELATED"/>
    <property type="match status" value="1"/>
</dbReference>
<sequence length="227" mass="25932">MNKSEWHSNARTRWDENAGNWHSRSRENWTTGSRKSVIPFFLKSVDRGKKTGDLGCGDGYGSHLLNENGYKVTGMDFSENMVEIARRLEREGLQFVQGDLTSLPFKDNEFDAVMAINSIEWTASPVLALDELDRVTDNEGYICIGLLGPTAHPRENSFPRLRGEEAICNTMMPWELERLAEQKGWKKIDEEWVYKKGVDANLTASLPNELRQALTFMTLFMFKRSSS</sequence>
<protein>
    <submittedName>
        <fullName evidence="2">Methyltransferase domain-containing protein</fullName>
    </submittedName>
</protein>
<organism evidence="2 3">
    <name type="scientific">[Bacillus] enclensis</name>
    <dbReference type="NCBI Taxonomy" id="1402860"/>
    <lineage>
        <taxon>Bacteria</taxon>
        <taxon>Bacillati</taxon>
        <taxon>Bacillota</taxon>
        <taxon>Bacilli</taxon>
        <taxon>Bacillales</taxon>
        <taxon>Bacillaceae</taxon>
        <taxon>Rossellomorea</taxon>
    </lineage>
</organism>
<dbReference type="Pfam" id="PF08241">
    <property type="entry name" value="Methyltransf_11"/>
    <property type="match status" value="1"/>
</dbReference>
<evidence type="ECO:0000313" key="2">
    <source>
        <dbReference type="EMBL" id="SCB83251.1"/>
    </source>
</evidence>
<dbReference type="CDD" id="cd02440">
    <property type="entry name" value="AdoMet_MTases"/>
    <property type="match status" value="1"/>
</dbReference>
<dbReference type="OrthoDB" id="5522265at2"/>
<dbReference type="EMBL" id="FMAU01000001">
    <property type="protein sequence ID" value="SCB83251.1"/>
    <property type="molecule type" value="Genomic_DNA"/>
</dbReference>
<keyword evidence="3" id="KW-1185">Reference proteome</keyword>
<dbReference type="AlphaFoldDB" id="A0A0V8HLF4"/>
<evidence type="ECO:0000313" key="3">
    <source>
        <dbReference type="Proteomes" id="UP000181997"/>
    </source>
</evidence>
<keyword evidence="2" id="KW-0808">Transferase</keyword>
<dbReference type="Gene3D" id="3.40.50.150">
    <property type="entry name" value="Vaccinia Virus protein VP39"/>
    <property type="match status" value="1"/>
</dbReference>
<evidence type="ECO:0000259" key="1">
    <source>
        <dbReference type="Pfam" id="PF08241"/>
    </source>
</evidence>
<accession>A0A0V8HLF4</accession>
<feature type="domain" description="Methyltransferase type 11" evidence="1">
    <location>
        <begin position="53"/>
        <end position="144"/>
    </location>
</feature>
<dbReference type="SUPFAM" id="SSF53335">
    <property type="entry name" value="S-adenosyl-L-methionine-dependent methyltransferases"/>
    <property type="match status" value="1"/>
</dbReference>
<reference evidence="3" key="1">
    <citation type="submission" date="2016-08" db="EMBL/GenBank/DDBJ databases">
        <authorList>
            <person name="Varghese N."/>
            <person name="Submissions Spin"/>
        </authorList>
    </citation>
    <scope>NUCLEOTIDE SEQUENCE [LARGE SCALE GENOMIC DNA]</scope>
    <source>
        <strain evidence="3">SGD-1123</strain>
    </source>
</reference>
<dbReference type="InterPro" id="IPR013216">
    <property type="entry name" value="Methyltransf_11"/>
</dbReference>
<dbReference type="GO" id="GO:0008757">
    <property type="term" value="F:S-adenosylmethionine-dependent methyltransferase activity"/>
    <property type="evidence" value="ECO:0007669"/>
    <property type="project" value="InterPro"/>
</dbReference>
<dbReference type="Proteomes" id="UP000181997">
    <property type="component" value="Unassembled WGS sequence"/>
</dbReference>
<dbReference type="RefSeq" id="WP_058297598.1">
    <property type="nucleotide sequence ID" value="NZ_FMAU01000001.1"/>
</dbReference>
<dbReference type="PANTHER" id="PTHR43861:SF1">
    <property type="entry name" value="TRANS-ACONITATE 2-METHYLTRANSFERASE"/>
    <property type="match status" value="1"/>
</dbReference>
<dbReference type="InterPro" id="IPR029063">
    <property type="entry name" value="SAM-dependent_MTases_sf"/>
</dbReference>
<gene>
    <name evidence="2" type="ORF">GA0061094_0809</name>
</gene>